<dbReference type="SUPFAM" id="SSF56112">
    <property type="entry name" value="Protein kinase-like (PK-like)"/>
    <property type="match status" value="1"/>
</dbReference>
<feature type="compositionally biased region" description="Acidic residues" evidence="1">
    <location>
        <begin position="544"/>
        <end position="554"/>
    </location>
</feature>
<dbReference type="Proteomes" id="UP001326199">
    <property type="component" value="Unassembled WGS sequence"/>
</dbReference>
<feature type="compositionally biased region" description="Polar residues" evidence="1">
    <location>
        <begin position="603"/>
        <end position="614"/>
    </location>
</feature>
<name>A0ABR0H5X2_9PEZI</name>
<organism evidence="2 3">
    <name type="scientific">Podospora pseudopauciseta</name>
    <dbReference type="NCBI Taxonomy" id="2093780"/>
    <lineage>
        <taxon>Eukaryota</taxon>
        <taxon>Fungi</taxon>
        <taxon>Dikarya</taxon>
        <taxon>Ascomycota</taxon>
        <taxon>Pezizomycotina</taxon>
        <taxon>Sordariomycetes</taxon>
        <taxon>Sordariomycetidae</taxon>
        <taxon>Sordariales</taxon>
        <taxon>Podosporaceae</taxon>
        <taxon>Podospora</taxon>
    </lineage>
</organism>
<evidence type="ECO:0000313" key="2">
    <source>
        <dbReference type="EMBL" id="KAK4663448.1"/>
    </source>
</evidence>
<proteinExistence type="predicted"/>
<sequence>MPFRPKEEFHLMIRRIKRTNYDDQDFYAQRDIVDWMEAVENGNNASNAALLLTSVYGFDSFVPVREEDLEGALIVFAILIHMNCGDLIHIFMSYFQDDTLDRDVPSGIRDAIRCCHLRPESQIQQLIDRLDGERWAFVPVRVEDICRKAKVLETGFYILPFCRKEVGRLPGPVHTAVNNVWIQSDLISGELSEKFEGSETEDNEFGQCYRLAMFSYQSNYRVFMDEISHFEGIGMLKERLNVMEASCTKAPVMEITGHATSFLRVSNKVFMILTSAAAPSTNLEIVNSWTRIFGVAETLSDLEKMEYKFPNGKVVLSKGWHGYTDPNSIFWVEDRFKLADFNQSKFEVERSLHRLNVDKTHRTILSGTPECTAGRRITQFTMKALHRMTIWSLGCVLSSFATWIVFGPDGYDKYQRLRSGAIRAVPTAQTDEGVSLHKCGFHDGFALLQSVKDWHQFLRLSLRLSDTITGKVLDLIEAKLLVNDPKERILSRELVRVLEEIIVQAKHDYDTAIKNREMLPDEFFKELQDLDIEKCGSIHVSESPDADSSDDEEAAHEARQSQSSRSASLDRSSVSGAKSPTDDEKTEEAPSPRTQHRKLSISFAEQHQPASSADSDAATHRPPSSSRNQDSSPDEHSVSNLERDSSMDRRSTPSRDGSPSVDGERDLWSFGFGIQKARAKTRAKGQKQERTVSKKNDRFDWEAWGQDAARTGMMPPAMPV</sequence>
<evidence type="ECO:0000256" key="1">
    <source>
        <dbReference type="SAM" id="MobiDB-lite"/>
    </source>
</evidence>
<feature type="compositionally biased region" description="Low complexity" evidence="1">
    <location>
        <begin position="560"/>
        <end position="577"/>
    </location>
</feature>
<accession>A0ABR0H5X2</accession>
<dbReference type="InterPro" id="IPR011009">
    <property type="entry name" value="Kinase-like_dom_sf"/>
</dbReference>
<evidence type="ECO:0008006" key="4">
    <source>
        <dbReference type="Google" id="ProtNLM"/>
    </source>
</evidence>
<dbReference type="EMBL" id="JAFFHB010000008">
    <property type="protein sequence ID" value="KAK4663448.1"/>
    <property type="molecule type" value="Genomic_DNA"/>
</dbReference>
<evidence type="ECO:0000313" key="3">
    <source>
        <dbReference type="Proteomes" id="UP001326199"/>
    </source>
</evidence>
<gene>
    <name evidence="2" type="ORF">QC763_608455</name>
</gene>
<reference evidence="2 3" key="1">
    <citation type="journal article" date="2023" name="bioRxiv">
        <title>High-quality genome assemblies of four members of thePodospora anserinaspecies complex.</title>
        <authorList>
            <person name="Ament-Velasquez S.L."/>
            <person name="Vogan A.A."/>
            <person name="Wallerman O."/>
            <person name="Hartmann F."/>
            <person name="Gautier V."/>
            <person name="Silar P."/>
            <person name="Giraud T."/>
            <person name="Johannesson H."/>
        </authorList>
    </citation>
    <scope>NUCLEOTIDE SEQUENCE [LARGE SCALE GENOMIC DNA]</scope>
    <source>
        <strain evidence="2 3">CBS 411.78</strain>
    </source>
</reference>
<comment type="caution">
    <text evidence="2">The sequence shown here is derived from an EMBL/GenBank/DDBJ whole genome shotgun (WGS) entry which is preliminary data.</text>
</comment>
<dbReference type="Gene3D" id="1.10.510.10">
    <property type="entry name" value="Transferase(Phosphotransferase) domain 1"/>
    <property type="match status" value="1"/>
</dbReference>
<keyword evidence="3" id="KW-1185">Reference proteome</keyword>
<dbReference type="GeneID" id="87935016"/>
<dbReference type="RefSeq" id="XP_062763414.1">
    <property type="nucleotide sequence ID" value="XM_062914673.1"/>
</dbReference>
<feature type="compositionally biased region" description="Polar residues" evidence="1">
    <location>
        <begin position="622"/>
        <end position="631"/>
    </location>
</feature>
<protein>
    <recommendedName>
        <fullName evidence="4">Protein kinase domain-containing protein</fullName>
    </recommendedName>
</protein>
<feature type="compositionally biased region" description="Basic and acidic residues" evidence="1">
    <location>
        <begin position="580"/>
        <end position="590"/>
    </location>
</feature>
<feature type="region of interest" description="Disordered" evidence="1">
    <location>
        <begin position="539"/>
        <end position="720"/>
    </location>
</feature>
<feature type="compositionally biased region" description="Basic and acidic residues" evidence="1">
    <location>
        <begin position="686"/>
        <end position="701"/>
    </location>
</feature>
<feature type="compositionally biased region" description="Basic and acidic residues" evidence="1">
    <location>
        <begin position="633"/>
        <end position="653"/>
    </location>
</feature>